<dbReference type="NCBIfam" id="TIGR04213">
    <property type="entry name" value="PGF_pre_PGF"/>
    <property type="match status" value="1"/>
</dbReference>
<dbReference type="PANTHER" id="PTHR22990:SF15">
    <property type="entry name" value="F-BOX ONLY PROTEIN 10"/>
    <property type="match status" value="1"/>
</dbReference>
<dbReference type="EMBL" id="LMVP01000026">
    <property type="protein sequence ID" value="PAV14138.1"/>
    <property type="molecule type" value="Genomic_DNA"/>
</dbReference>
<dbReference type="InterPro" id="IPR013687">
    <property type="entry name" value="Disaggr-rel"/>
</dbReference>
<dbReference type="InterPro" id="IPR006626">
    <property type="entry name" value="PbH1"/>
</dbReference>
<evidence type="ECO:0000256" key="1">
    <source>
        <dbReference type="ARBA" id="ARBA00022737"/>
    </source>
</evidence>
<protein>
    <recommendedName>
        <fullName evidence="3">Disaggregatase-related domain-containing protein</fullName>
    </recommendedName>
</protein>
<dbReference type="InterPro" id="IPR026453">
    <property type="entry name" value="PGF_pre_PGF"/>
</dbReference>
<evidence type="ECO:0000313" key="5">
    <source>
        <dbReference type="Proteomes" id="UP000218164"/>
    </source>
</evidence>
<organism evidence="4 5">
    <name type="scientific">Methanosarcina spelaei</name>
    <dbReference type="NCBI Taxonomy" id="1036679"/>
    <lineage>
        <taxon>Archaea</taxon>
        <taxon>Methanobacteriati</taxon>
        <taxon>Methanobacteriota</taxon>
        <taxon>Stenosarchaea group</taxon>
        <taxon>Methanomicrobia</taxon>
        <taxon>Methanosarcinales</taxon>
        <taxon>Methanosarcinaceae</taxon>
        <taxon>Methanosarcina</taxon>
    </lineage>
</organism>
<dbReference type="SMART" id="SM00710">
    <property type="entry name" value="PbH1"/>
    <property type="match status" value="8"/>
</dbReference>
<gene>
    <name evidence="4" type="ORF">ASJ81_14990</name>
</gene>
<feature type="compositionally biased region" description="Gly residues" evidence="2">
    <location>
        <begin position="514"/>
        <end position="525"/>
    </location>
</feature>
<keyword evidence="5" id="KW-1185">Reference proteome</keyword>
<dbReference type="PANTHER" id="PTHR22990">
    <property type="entry name" value="F-BOX ONLY PROTEIN"/>
    <property type="match status" value="1"/>
</dbReference>
<evidence type="ECO:0000259" key="3">
    <source>
        <dbReference type="Pfam" id="PF08480"/>
    </source>
</evidence>
<name>A0A2A2HXR1_9EURY</name>
<feature type="compositionally biased region" description="Basic and acidic residues" evidence="2">
    <location>
        <begin position="496"/>
        <end position="511"/>
    </location>
</feature>
<dbReference type="InterPro" id="IPR012334">
    <property type="entry name" value="Pectin_lyas_fold"/>
</dbReference>
<proteinExistence type="predicted"/>
<sequence length="767" mass="83537">MELLNKKLKVVFLTGFLILTYTPVVLCITPPVVYVAGNGSGDFNCSGENDHIPINQALKFVTENPGYTTVYLKGPFTYVIDDTLLIGSNTILEGDSNVTVKLVRNAGWSSTKPLIKENTSSSHNITIQGFTIDGNREGNANIKSGDGYHNLMHLSDCQNVSVYDMHLINNHGDGLKTDNCSNITFCNNEAYLLGHDVLYASASSNVEAYNNRITCRTNSGLRLYNTNHAKLYDNIITSEGSGGVGIEIQRDKGSMDDIEVYNNTIYETALAGIWFFSQGLDSESATNVHIHHNRIYDTGTVSGNEVIGGILSVGFNAIIENNVIDGAYGAGIVQNDAFFSAPAGSGYTVTVRNNIITNTRTSAVGGNGSGICNKLTDTHAFILQNNSLYNNTGGNYMGIQDPLSDIIVDPQYADPDKHDYHLKSKSGRWNGSCWVNDNITSPCIDAGYPFSDYSKEPEPNGNRINIGMDGNTWYASKSEFEVLNNSSDNNGSSDDSDGHEGDESHGGHESHGSSGSGSGSGGAGGSPEPAKNVEVKELSQGFITNDKNIKFDFTRNATCVVYVGFYAKKTLGKTTTIVEMLKDKSTLVSELPSGEVYRSLNIWVGNGGIATSKNIENPVVCFKVEKSWIKDKNVDQSSIILNMYNDTKWDPLSTSLSDEDDMYLYFTAETPGFSSFVITGKMVEEEILAEILPQPDPQILEQNNGYIGSDVEKKPEQAGNTKTENKKTENKKTGNASIFEKENKDLPGFEIISCIVCLLSVLLYRRK</sequence>
<accession>A0A2A2HXR1</accession>
<dbReference type="Proteomes" id="UP000218164">
    <property type="component" value="Unassembled WGS sequence"/>
</dbReference>
<feature type="compositionally biased region" description="Basic and acidic residues" evidence="2">
    <location>
        <begin position="723"/>
        <end position="732"/>
    </location>
</feature>
<feature type="region of interest" description="Disordered" evidence="2">
    <location>
        <begin position="483"/>
        <end position="530"/>
    </location>
</feature>
<dbReference type="SUPFAM" id="SSF51126">
    <property type="entry name" value="Pectin lyase-like"/>
    <property type="match status" value="1"/>
</dbReference>
<dbReference type="RefSeq" id="WP_170943160.1">
    <property type="nucleotide sequence ID" value="NZ_LMVP01000026.1"/>
</dbReference>
<dbReference type="InterPro" id="IPR051550">
    <property type="entry name" value="SCF-Subunits/Alg-Epimerases"/>
</dbReference>
<dbReference type="OrthoDB" id="105642at2157"/>
<feature type="domain" description="Disaggregatase-related" evidence="3">
    <location>
        <begin position="255"/>
        <end position="447"/>
    </location>
</feature>
<reference evidence="4 5" key="1">
    <citation type="journal article" date="2017" name="BMC Genomics">
        <title>Genomic analysis of methanogenic archaea reveals a shift towards energy conservation.</title>
        <authorList>
            <person name="Gilmore S.P."/>
            <person name="Henske J.K."/>
            <person name="Sexton J.A."/>
            <person name="Solomon K.V."/>
            <person name="Seppala S."/>
            <person name="Yoo J.I."/>
            <person name="Huyett L.M."/>
            <person name="Pressman A."/>
            <person name="Cogan J.Z."/>
            <person name="Kivenson V."/>
            <person name="Peng X."/>
            <person name="Tan Y."/>
            <person name="Valentine D.L."/>
            <person name="O'Malley M.A."/>
        </authorList>
    </citation>
    <scope>NUCLEOTIDE SEQUENCE [LARGE SCALE GENOMIC DNA]</scope>
    <source>
        <strain evidence="4 5">MC-15</strain>
    </source>
</reference>
<evidence type="ECO:0000313" key="4">
    <source>
        <dbReference type="EMBL" id="PAV14138.1"/>
    </source>
</evidence>
<keyword evidence="1" id="KW-0677">Repeat</keyword>
<dbReference type="AlphaFoldDB" id="A0A2A2HXR1"/>
<dbReference type="FunFam" id="2.160.20.10:FF:000069">
    <property type="entry name" value="Uncharacterized protein"/>
    <property type="match status" value="1"/>
</dbReference>
<feature type="region of interest" description="Disordered" evidence="2">
    <location>
        <begin position="710"/>
        <end position="732"/>
    </location>
</feature>
<dbReference type="Pfam" id="PF08480">
    <property type="entry name" value="Disaggr_assoc"/>
    <property type="match status" value="1"/>
</dbReference>
<dbReference type="InterPro" id="IPR011050">
    <property type="entry name" value="Pectin_lyase_fold/virulence"/>
</dbReference>
<dbReference type="Gene3D" id="2.160.20.10">
    <property type="entry name" value="Single-stranded right-handed beta-helix, Pectin lyase-like"/>
    <property type="match status" value="1"/>
</dbReference>
<comment type="caution">
    <text evidence="4">The sequence shown here is derived from an EMBL/GenBank/DDBJ whole genome shotgun (WGS) entry which is preliminary data.</text>
</comment>
<feature type="compositionally biased region" description="Low complexity" evidence="2">
    <location>
        <begin position="484"/>
        <end position="493"/>
    </location>
</feature>
<evidence type="ECO:0000256" key="2">
    <source>
        <dbReference type="SAM" id="MobiDB-lite"/>
    </source>
</evidence>